<gene>
    <name evidence="1" type="ORF">LCGC14_1730170</name>
</gene>
<name>A0A0F9JQF8_9ZZZZ</name>
<proteinExistence type="predicted"/>
<reference evidence="1" key="1">
    <citation type="journal article" date="2015" name="Nature">
        <title>Complex archaea that bridge the gap between prokaryotes and eukaryotes.</title>
        <authorList>
            <person name="Spang A."/>
            <person name="Saw J.H."/>
            <person name="Jorgensen S.L."/>
            <person name="Zaremba-Niedzwiedzka K."/>
            <person name="Martijn J."/>
            <person name="Lind A.E."/>
            <person name="van Eijk R."/>
            <person name="Schleper C."/>
            <person name="Guy L."/>
            <person name="Ettema T.J."/>
        </authorList>
    </citation>
    <scope>NUCLEOTIDE SEQUENCE</scope>
</reference>
<evidence type="ECO:0000313" key="1">
    <source>
        <dbReference type="EMBL" id="KKM07811.1"/>
    </source>
</evidence>
<sequence length="34" mass="4334">MRLEYYIRERIIRKDMMELFKDIIENNKKGMELN</sequence>
<dbReference type="AlphaFoldDB" id="A0A0F9JQF8"/>
<accession>A0A0F9JQF8</accession>
<protein>
    <submittedName>
        <fullName evidence="1">Uncharacterized protein</fullName>
    </submittedName>
</protein>
<comment type="caution">
    <text evidence="1">The sequence shown here is derived from an EMBL/GenBank/DDBJ whole genome shotgun (WGS) entry which is preliminary data.</text>
</comment>
<dbReference type="EMBL" id="LAZR01015692">
    <property type="protein sequence ID" value="KKM07811.1"/>
    <property type="molecule type" value="Genomic_DNA"/>
</dbReference>
<organism evidence="1">
    <name type="scientific">marine sediment metagenome</name>
    <dbReference type="NCBI Taxonomy" id="412755"/>
    <lineage>
        <taxon>unclassified sequences</taxon>
        <taxon>metagenomes</taxon>
        <taxon>ecological metagenomes</taxon>
    </lineage>
</organism>